<dbReference type="EMBL" id="LT906462">
    <property type="protein sequence ID" value="SNV68325.1"/>
    <property type="molecule type" value="Genomic_DNA"/>
</dbReference>
<dbReference type="HAMAP" id="MF_00418">
    <property type="entry name" value="DapA"/>
    <property type="match status" value="1"/>
</dbReference>
<dbReference type="SMART" id="SM01130">
    <property type="entry name" value="DHDPS"/>
    <property type="match status" value="1"/>
</dbReference>
<feature type="binding site" evidence="12 15">
    <location>
        <position position="205"/>
    </location>
    <ligand>
        <name>pyruvate</name>
        <dbReference type="ChEBI" id="CHEBI:15361"/>
    </ligand>
</feature>
<evidence type="ECO:0000256" key="13">
    <source>
        <dbReference type="PIRNR" id="PIRNR001365"/>
    </source>
</evidence>
<evidence type="ECO:0000256" key="2">
    <source>
        <dbReference type="ARBA" id="ARBA00005120"/>
    </source>
</evidence>
<evidence type="ECO:0000256" key="3">
    <source>
        <dbReference type="ARBA" id="ARBA00007592"/>
    </source>
</evidence>
<comment type="pathway">
    <text evidence="2 12">Amino-acid biosynthesis; L-lysine biosynthesis via DAP pathway; (S)-tetrahydrodipicolinate from L-aspartate: step 3/4.</text>
</comment>
<keyword evidence="17" id="KW-1185">Reference proteome</keyword>
<evidence type="ECO:0000256" key="4">
    <source>
        <dbReference type="ARBA" id="ARBA00012086"/>
    </source>
</evidence>
<dbReference type="PIRSF" id="PIRSF001365">
    <property type="entry name" value="DHDPS"/>
    <property type="match status" value="1"/>
</dbReference>
<reference evidence="16 17" key="1">
    <citation type="submission" date="2017-06" db="EMBL/GenBank/DDBJ databases">
        <authorList>
            <consortium name="Pathogen Informatics"/>
        </authorList>
    </citation>
    <scope>NUCLEOTIDE SEQUENCE [LARGE SCALE GENOMIC DNA]</scope>
    <source>
        <strain evidence="16 17">NCTC13839</strain>
    </source>
</reference>
<feature type="active site" description="Proton donor/acceptor" evidence="12 14">
    <location>
        <position position="135"/>
    </location>
</feature>
<evidence type="ECO:0000256" key="11">
    <source>
        <dbReference type="ARBA" id="ARBA00047836"/>
    </source>
</evidence>
<proteinExistence type="inferred from homology"/>
<evidence type="ECO:0000256" key="9">
    <source>
        <dbReference type="ARBA" id="ARBA00023239"/>
    </source>
</evidence>
<sequence>MSHIFTGVGVAITTPFTNGDVDYEAFENHIEFLIENGIKNIVINGTTGENPTLTTEEKNTLLERGIKKVNGRIPVIAGTGTNNTKASLEASLKAKELGADAIMLITPYYNKTSQRGLIAHFTSIADEVELPVVLYNVPSRTNMNIDIETVLKLSEHKHIVALKDATGDLEYAKTLKAQLPNDFALYSGNDDNMYEYYKLGGQGLISVVANAIPKETQQLYEDVANDDLVSAEKLNTEILTLLDSLSVDVNPVPIKLLTNELGFGNYEVRLPLVTLDEQERTMLKHSFKTFKDGVKI</sequence>
<evidence type="ECO:0000256" key="12">
    <source>
        <dbReference type="HAMAP-Rule" id="MF_00418"/>
    </source>
</evidence>
<comment type="catalytic activity">
    <reaction evidence="11 12">
        <text>L-aspartate 4-semialdehyde + pyruvate = (2S,4S)-4-hydroxy-2,3,4,5-tetrahydrodipicolinate + H2O + H(+)</text>
        <dbReference type="Rhea" id="RHEA:34171"/>
        <dbReference type="ChEBI" id="CHEBI:15361"/>
        <dbReference type="ChEBI" id="CHEBI:15377"/>
        <dbReference type="ChEBI" id="CHEBI:15378"/>
        <dbReference type="ChEBI" id="CHEBI:67139"/>
        <dbReference type="ChEBI" id="CHEBI:537519"/>
        <dbReference type="EC" id="4.3.3.7"/>
    </reaction>
</comment>
<evidence type="ECO:0000313" key="16">
    <source>
        <dbReference type="EMBL" id="SNV68325.1"/>
    </source>
</evidence>
<name>A0A239ZAZ8_9STAP</name>
<evidence type="ECO:0000256" key="10">
    <source>
        <dbReference type="ARBA" id="ARBA00023270"/>
    </source>
</evidence>
<comment type="subcellular location">
    <subcellularLocation>
        <location evidence="12">Cytoplasm</location>
    </subcellularLocation>
</comment>
<evidence type="ECO:0000256" key="1">
    <source>
        <dbReference type="ARBA" id="ARBA00003294"/>
    </source>
</evidence>
<keyword evidence="8 12" id="KW-0457">Lysine biosynthesis</keyword>
<dbReference type="RefSeq" id="WP_095088055.1">
    <property type="nucleotide sequence ID" value="NZ_BMDM01000005.1"/>
</dbReference>
<keyword evidence="10 12" id="KW-0704">Schiff base</keyword>
<dbReference type="PROSITE" id="PS00666">
    <property type="entry name" value="DHDPS_2"/>
    <property type="match status" value="1"/>
</dbReference>
<accession>A0A239ZAZ8</accession>
<dbReference type="GO" id="GO:0009089">
    <property type="term" value="P:lysine biosynthetic process via diaminopimelate"/>
    <property type="evidence" value="ECO:0007669"/>
    <property type="project" value="UniProtKB-UniRule"/>
</dbReference>
<feature type="binding site" evidence="12 15">
    <location>
        <position position="47"/>
    </location>
    <ligand>
        <name>pyruvate</name>
        <dbReference type="ChEBI" id="CHEBI:15361"/>
    </ligand>
</feature>
<evidence type="ECO:0000256" key="14">
    <source>
        <dbReference type="PIRSR" id="PIRSR001365-1"/>
    </source>
</evidence>
<organism evidence="16 17">
    <name type="scientific">Mammaliicoccus stepanovicii</name>
    <dbReference type="NCBI Taxonomy" id="643214"/>
    <lineage>
        <taxon>Bacteria</taxon>
        <taxon>Bacillati</taxon>
        <taxon>Bacillota</taxon>
        <taxon>Bacilli</taxon>
        <taxon>Bacillales</taxon>
        <taxon>Staphylococcaceae</taxon>
        <taxon>Mammaliicoccus</taxon>
    </lineage>
</organism>
<dbReference type="SUPFAM" id="SSF51569">
    <property type="entry name" value="Aldolase"/>
    <property type="match status" value="1"/>
</dbReference>
<dbReference type="PANTHER" id="PTHR12128:SF66">
    <property type="entry name" value="4-HYDROXY-2-OXOGLUTARATE ALDOLASE, MITOCHONDRIAL"/>
    <property type="match status" value="1"/>
</dbReference>
<dbReference type="GO" id="GO:0005829">
    <property type="term" value="C:cytosol"/>
    <property type="evidence" value="ECO:0007669"/>
    <property type="project" value="TreeGrafter"/>
</dbReference>
<dbReference type="InterPro" id="IPR013785">
    <property type="entry name" value="Aldolase_TIM"/>
</dbReference>
<feature type="site" description="Part of a proton relay during catalysis" evidence="12">
    <location>
        <position position="46"/>
    </location>
</feature>
<comment type="caution">
    <text evidence="12">Was originally thought to be a dihydrodipicolinate synthase (DHDPS), catalyzing the condensation of (S)-aspartate-beta-semialdehyde [(S)-ASA] and pyruvate to dihydrodipicolinate (DHDP). However, it was shown in E.coli that the product of the enzymatic reaction is not dihydrodipicolinate but in fact (4S)-4-hydroxy-2,3,4,5-tetrahydro-(2S)-dipicolinic acid (HTPA), and that the consecutive dehydration reaction leading to DHDP is not spontaneous but catalyzed by DapB.</text>
</comment>
<evidence type="ECO:0000256" key="5">
    <source>
        <dbReference type="ARBA" id="ARBA00022490"/>
    </source>
</evidence>
<dbReference type="UniPathway" id="UPA00034">
    <property type="reaction ID" value="UER00017"/>
</dbReference>
<dbReference type="PANTHER" id="PTHR12128">
    <property type="entry name" value="DIHYDRODIPICOLINATE SYNTHASE"/>
    <property type="match status" value="1"/>
</dbReference>
<dbReference type="GO" id="GO:0008840">
    <property type="term" value="F:4-hydroxy-tetrahydrodipicolinate synthase activity"/>
    <property type="evidence" value="ECO:0007669"/>
    <property type="project" value="UniProtKB-UniRule"/>
</dbReference>
<comment type="similarity">
    <text evidence="3 12 13">Belongs to the DapA family.</text>
</comment>
<dbReference type="InterPro" id="IPR005263">
    <property type="entry name" value="DapA"/>
</dbReference>
<dbReference type="EC" id="4.3.3.7" evidence="4 12"/>
<keyword evidence="9 12" id="KW-0456">Lyase</keyword>
<evidence type="ECO:0000256" key="7">
    <source>
        <dbReference type="ARBA" id="ARBA00022915"/>
    </source>
</evidence>
<protein>
    <recommendedName>
        <fullName evidence="4 12">4-hydroxy-tetrahydrodipicolinate synthase</fullName>
        <shortName evidence="12">HTPA synthase</shortName>
        <ecNumber evidence="4 12">4.3.3.7</ecNumber>
    </recommendedName>
</protein>
<dbReference type="Proteomes" id="UP000242084">
    <property type="component" value="Chromosome 1"/>
</dbReference>
<feature type="site" description="Part of a proton relay during catalysis" evidence="12">
    <location>
        <position position="109"/>
    </location>
</feature>
<dbReference type="GO" id="GO:0019877">
    <property type="term" value="P:diaminopimelate biosynthetic process"/>
    <property type="evidence" value="ECO:0007669"/>
    <property type="project" value="UniProtKB-UniRule"/>
</dbReference>
<dbReference type="InterPro" id="IPR002220">
    <property type="entry name" value="DapA-like"/>
</dbReference>
<comment type="subunit">
    <text evidence="12">Homotetramer; dimer of dimers.</text>
</comment>
<dbReference type="InterPro" id="IPR020625">
    <property type="entry name" value="Schiff_base-form_aldolases_AS"/>
</dbReference>
<dbReference type="PRINTS" id="PR00146">
    <property type="entry name" value="DHPICSNTHASE"/>
</dbReference>
<evidence type="ECO:0000313" key="17">
    <source>
        <dbReference type="Proteomes" id="UP000242084"/>
    </source>
</evidence>
<dbReference type="KEGG" id="sste:SAMEA4384403_1381"/>
<evidence type="ECO:0000256" key="6">
    <source>
        <dbReference type="ARBA" id="ARBA00022605"/>
    </source>
</evidence>
<keyword evidence="7 12" id="KW-0220">Diaminopimelate biosynthesis</keyword>
<evidence type="ECO:0000256" key="15">
    <source>
        <dbReference type="PIRSR" id="PIRSR001365-2"/>
    </source>
</evidence>
<comment type="function">
    <text evidence="1 12">Catalyzes the condensation of (S)-aspartate-beta-semialdehyde [(S)-ASA] and pyruvate to 4-hydroxy-tetrahydrodipicolinate (HTPA).</text>
</comment>
<dbReference type="OrthoDB" id="9782828at2"/>
<dbReference type="Gene3D" id="3.20.20.70">
    <property type="entry name" value="Aldolase class I"/>
    <property type="match status" value="1"/>
</dbReference>
<dbReference type="AlphaFoldDB" id="A0A239ZAZ8"/>
<dbReference type="Pfam" id="PF00701">
    <property type="entry name" value="DHDPS"/>
    <property type="match status" value="1"/>
</dbReference>
<keyword evidence="6 12" id="KW-0028">Amino-acid biosynthesis</keyword>
<dbReference type="CDD" id="cd00950">
    <property type="entry name" value="DHDPS"/>
    <property type="match status" value="1"/>
</dbReference>
<dbReference type="NCBIfam" id="TIGR00674">
    <property type="entry name" value="dapA"/>
    <property type="match status" value="1"/>
</dbReference>
<gene>
    <name evidence="12 16" type="primary">dapA</name>
    <name evidence="16" type="ORF">SAMEA4384403_01381</name>
</gene>
<keyword evidence="5 12" id="KW-0963">Cytoplasm</keyword>
<evidence type="ECO:0000256" key="8">
    <source>
        <dbReference type="ARBA" id="ARBA00023154"/>
    </source>
</evidence>
<feature type="active site" description="Schiff-base intermediate with substrate" evidence="12 14">
    <location>
        <position position="163"/>
    </location>
</feature>